<dbReference type="AlphaFoldDB" id="A0A7T0BZK6"/>
<evidence type="ECO:0000313" key="2">
    <source>
        <dbReference type="EMBL" id="QPJ63836.1"/>
    </source>
</evidence>
<evidence type="ECO:0000313" key="3">
    <source>
        <dbReference type="Proteomes" id="UP000594688"/>
    </source>
</evidence>
<dbReference type="EMBL" id="CP048685">
    <property type="protein sequence ID" value="QPJ63836.1"/>
    <property type="molecule type" value="Genomic_DNA"/>
</dbReference>
<dbReference type="Gene3D" id="3.30.1370.70">
    <property type="entry name" value="Scaffold protein Nfu/NifU, N-terminal domain"/>
    <property type="match status" value="1"/>
</dbReference>
<dbReference type="InterPro" id="IPR034904">
    <property type="entry name" value="FSCA_dom_sf"/>
</dbReference>
<accession>A0A7T0BZK6</accession>
<dbReference type="KEGG" id="nli:G3M70_15105"/>
<dbReference type="GO" id="GO:0051536">
    <property type="term" value="F:iron-sulfur cluster binding"/>
    <property type="evidence" value="ECO:0007669"/>
    <property type="project" value="InterPro"/>
</dbReference>
<dbReference type="GO" id="GO:0005506">
    <property type="term" value="F:iron ion binding"/>
    <property type="evidence" value="ECO:0007669"/>
    <property type="project" value="InterPro"/>
</dbReference>
<dbReference type="Proteomes" id="UP000594688">
    <property type="component" value="Chromosome"/>
</dbReference>
<reference evidence="2 3" key="1">
    <citation type="submission" date="2020-02" db="EMBL/GenBank/DDBJ databases">
        <title>Genomic and physiological characterization of two novel Nitrospinaceae genera.</title>
        <authorList>
            <person name="Mueller A.J."/>
            <person name="Jung M.-Y."/>
            <person name="Strachan C.R."/>
            <person name="Herbold C.W."/>
            <person name="Kirkegaard R.H."/>
            <person name="Daims H."/>
        </authorList>
    </citation>
    <scope>NUCLEOTIDE SEQUENCE [LARGE SCALE GENOMIC DNA]</scope>
    <source>
        <strain evidence="2">EB</strain>
    </source>
</reference>
<organism evidence="2 3">
    <name type="scientific">Candidatus Nitronauta litoralis</name>
    <dbReference type="NCBI Taxonomy" id="2705533"/>
    <lineage>
        <taxon>Bacteria</taxon>
        <taxon>Pseudomonadati</taxon>
        <taxon>Nitrospinota/Tectimicrobiota group</taxon>
        <taxon>Nitrospinota</taxon>
        <taxon>Nitrospinia</taxon>
        <taxon>Nitrospinales</taxon>
        <taxon>Nitrospinaceae</taxon>
        <taxon>Candidatus Nitronauta</taxon>
    </lineage>
</organism>
<dbReference type="GO" id="GO:0016226">
    <property type="term" value="P:iron-sulfur cluster assembly"/>
    <property type="evidence" value="ECO:0007669"/>
    <property type="project" value="InterPro"/>
</dbReference>
<dbReference type="InterPro" id="IPR001075">
    <property type="entry name" value="NIF_FeS_clus_asmbl_NifU_C"/>
</dbReference>
<feature type="domain" description="Scaffold protein Nfu/NifU N-terminal" evidence="1">
    <location>
        <begin position="39"/>
        <end position="129"/>
    </location>
</feature>
<gene>
    <name evidence="2" type="ORF">G3M70_15105</name>
</gene>
<dbReference type="InterPro" id="IPR036498">
    <property type="entry name" value="Nfu/NifU_N_sf"/>
</dbReference>
<dbReference type="Pfam" id="PF01106">
    <property type="entry name" value="NifU"/>
    <property type="match status" value="1"/>
</dbReference>
<dbReference type="SUPFAM" id="SSF117916">
    <property type="entry name" value="Fe-S cluster assembly (FSCA) domain-like"/>
    <property type="match status" value="1"/>
</dbReference>
<dbReference type="SMART" id="SM00932">
    <property type="entry name" value="Nfu_N"/>
    <property type="match status" value="1"/>
</dbReference>
<dbReference type="InterPro" id="IPR014824">
    <property type="entry name" value="Nfu/NifU_N"/>
</dbReference>
<dbReference type="SUPFAM" id="SSF110836">
    <property type="entry name" value="Hypothetical protein SAV1430"/>
    <property type="match status" value="1"/>
</dbReference>
<sequence>MTPPREESAEDQRPLQRTIIQAPVIITKKEEASADDGEIRIKAEPSREGDSCKFMVNRSLFPGHSWYFPSFESAEGSALAEKLFSLDELESLLIHDSTATVTKKEKGHSDWKPLATEIGKMIRETLKDGEQVLAKKIMDEMPPEEKIKEEIQKVIDTEVNPGVAGHGGKITLRQVEGNSVTIEMGGGCQGCSAADLTLKQGIHGAFRKSVPFVGAIYDETDHAAGQNPYFS</sequence>
<name>A0A7T0BZK6_9BACT</name>
<dbReference type="Pfam" id="PF08712">
    <property type="entry name" value="Nfu_N"/>
    <property type="match status" value="1"/>
</dbReference>
<protein>
    <recommendedName>
        <fullName evidence="1">Scaffold protein Nfu/NifU N-terminal domain-containing protein</fullName>
    </recommendedName>
</protein>
<evidence type="ECO:0000259" key="1">
    <source>
        <dbReference type="SMART" id="SM00932"/>
    </source>
</evidence>
<dbReference type="PANTHER" id="PTHR11178">
    <property type="entry name" value="IRON-SULFUR CLUSTER SCAFFOLD PROTEIN NFU-RELATED"/>
    <property type="match status" value="1"/>
</dbReference>
<dbReference type="Gene3D" id="3.30.300.130">
    <property type="entry name" value="Fe-S cluster assembly (FSCA)"/>
    <property type="match status" value="1"/>
</dbReference>
<proteinExistence type="predicted"/>